<dbReference type="SUPFAM" id="SSF46689">
    <property type="entry name" value="Homeodomain-like"/>
    <property type="match status" value="1"/>
</dbReference>
<dbReference type="InterPro" id="IPR050109">
    <property type="entry name" value="HTH-type_TetR-like_transc_reg"/>
</dbReference>
<keyword evidence="3" id="KW-0804">Transcription</keyword>
<evidence type="ECO:0000256" key="4">
    <source>
        <dbReference type="PROSITE-ProRule" id="PRU00335"/>
    </source>
</evidence>
<dbReference type="Pfam" id="PF00440">
    <property type="entry name" value="TetR_N"/>
    <property type="match status" value="1"/>
</dbReference>
<evidence type="ECO:0000313" key="7">
    <source>
        <dbReference type="Proteomes" id="UP000179627"/>
    </source>
</evidence>
<comment type="caution">
    <text evidence="6">The sequence shown here is derived from an EMBL/GenBank/DDBJ whole genome shotgun (WGS) entry which is preliminary data.</text>
</comment>
<organism evidence="6 7">
    <name type="scientific">Parafrankia colletiae</name>
    <dbReference type="NCBI Taxonomy" id="573497"/>
    <lineage>
        <taxon>Bacteria</taxon>
        <taxon>Bacillati</taxon>
        <taxon>Actinomycetota</taxon>
        <taxon>Actinomycetes</taxon>
        <taxon>Frankiales</taxon>
        <taxon>Frankiaceae</taxon>
        <taxon>Parafrankia</taxon>
    </lineage>
</organism>
<protein>
    <submittedName>
        <fullName evidence="6">TetR family transcriptional regulator</fullName>
    </submittedName>
</protein>
<dbReference type="InterPro" id="IPR036271">
    <property type="entry name" value="Tet_transcr_reg_TetR-rel_C_sf"/>
</dbReference>
<dbReference type="Gene3D" id="1.10.357.10">
    <property type="entry name" value="Tetracycline Repressor, domain 2"/>
    <property type="match status" value="1"/>
</dbReference>
<dbReference type="EMBL" id="MBLM01000135">
    <property type="protein sequence ID" value="OHV33057.1"/>
    <property type="molecule type" value="Genomic_DNA"/>
</dbReference>
<dbReference type="SUPFAM" id="SSF48498">
    <property type="entry name" value="Tetracyclin repressor-like, C-terminal domain"/>
    <property type="match status" value="1"/>
</dbReference>
<dbReference type="AlphaFoldDB" id="A0A1S1QHB5"/>
<keyword evidence="1" id="KW-0805">Transcription regulation</keyword>
<feature type="DNA-binding region" description="H-T-H motif" evidence="4">
    <location>
        <begin position="36"/>
        <end position="55"/>
    </location>
</feature>
<name>A0A1S1QHB5_9ACTN</name>
<evidence type="ECO:0000313" key="6">
    <source>
        <dbReference type="EMBL" id="OHV33057.1"/>
    </source>
</evidence>
<evidence type="ECO:0000256" key="3">
    <source>
        <dbReference type="ARBA" id="ARBA00023163"/>
    </source>
</evidence>
<dbReference type="Pfam" id="PF21597">
    <property type="entry name" value="TetR_C_43"/>
    <property type="match status" value="1"/>
</dbReference>
<reference evidence="7" key="1">
    <citation type="submission" date="2016-07" db="EMBL/GenBank/DDBJ databases">
        <title>Sequence Frankia sp. strain CcI1.17.</title>
        <authorList>
            <person name="Ghodhbane-Gtari F."/>
            <person name="Swanson E."/>
            <person name="Gueddou A."/>
            <person name="Morris K."/>
            <person name="Hezbri K."/>
            <person name="Ktari A."/>
            <person name="Nouioui I."/>
            <person name="Abebe-Akele F."/>
            <person name="Simpson S."/>
            <person name="Thomas K."/>
            <person name="Gtari M."/>
            <person name="Tisa L.S."/>
            <person name="Hurst S."/>
        </authorList>
    </citation>
    <scope>NUCLEOTIDE SEQUENCE [LARGE SCALE GENOMIC DNA]</scope>
    <source>
        <strain evidence="7">Cc1.17</strain>
    </source>
</reference>
<dbReference type="OrthoDB" id="3192968at2"/>
<keyword evidence="7" id="KW-1185">Reference proteome</keyword>
<dbReference type="InterPro" id="IPR001647">
    <property type="entry name" value="HTH_TetR"/>
</dbReference>
<feature type="domain" description="HTH tetR-type" evidence="5">
    <location>
        <begin position="14"/>
        <end position="73"/>
    </location>
</feature>
<dbReference type="PANTHER" id="PTHR30055:SF234">
    <property type="entry name" value="HTH-TYPE TRANSCRIPTIONAL REGULATOR BETI"/>
    <property type="match status" value="1"/>
</dbReference>
<dbReference type="Proteomes" id="UP000179627">
    <property type="component" value="Unassembled WGS sequence"/>
</dbReference>
<keyword evidence="2 4" id="KW-0238">DNA-binding</keyword>
<gene>
    <name evidence="6" type="ORF">CC117_23770</name>
</gene>
<sequence>MTALPPVRLRADARRNRDKIVAAAVHAFTEDGPYLPMEEIARLAGVGVGTLYRHFPDRDALIMAVVQDSLGTMLARARAAAVDEPCAWDALIRSMSGSPEIRLALRLPNLFQPATTEVIRADPEIRRIRGELMAQIDTLVQAAQQEGTLRADVGTGDVVHLFSLLLQGMQKMPREVGEAVYERSCAIVLDGLRTRRGPLLPGGPLTLRDITE</sequence>
<dbReference type="InterPro" id="IPR009057">
    <property type="entry name" value="Homeodomain-like_sf"/>
</dbReference>
<dbReference type="GO" id="GO:0003700">
    <property type="term" value="F:DNA-binding transcription factor activity"/>
    <property type="evidence" value="ECO:0007669"/>
    <property type="project" value="TreeGrafter"/>
</dbReference>
<proteinExistence type="predicted"/>
<evidence type="ECO:0000256" key="1">
    <source>
        <dbReference type="ARBA" id="ARBA00023015"/>
    </source>
</evidence>
<dbReference type="PROSITE" id="PS50977">
    <property type="entry name" value="HTH_TETR_2"/>
    <property type="match status" value="1"/>
</dbReference>
<accession>A0A1S1QHB5</accession>
<evidence type="ECO:0000256" key="2">
    <source>
        <dbReference type="ARBA" id="ARBA00023125"/>
    </source>
</evidence>
<dbReference type="InterPro" id="IPR049445">
    <property type="entry name" value="TetR_SbtR-like_C"/>
</dbReference>
<dbReference type="RefSeq" id="WP_071087405.1">
    <property type="nucleotide sequence ID" value="NZ_MBLM01000135.1"/>
</dbReference>
<evidence type="ECO:0000259" key="5">
    <source>
        <dbReference type="PROSITE" id="PS50977"/>
    </source>
</evidence>
<dbReference type="PANTHER" id="PTHR30055">
    <property type="entry name" value="HTH-TYPE TRANSCRIPTIONAL REGULATOR RUTR"/>
    <property type="match status" value="1"/>
</dbReference>
<dbReference type="PRINTS" id="PR00455">
    <property type="entry name" value="HTHTETR"/>
</dbReference>
<dbReference type="GO" id="GO:0000976">
    <property type="term" value="F:transcription cis-regulatory region binding"/>
    <property type="evidence" value="ECO:0007669"/>
    <property type="project" value="TreeGrafter"/>
</dbReference>